<evidence type="ECO:0000256" key="6">
    <source>
        <dbReference type="ARBA" id="ARBA00022723"/>
    </source>
</evidence>
<evidence type="ECO:0000256" key="3">
    <source>
        <dbReference type="ARBA" id="ARBA00010617"/>
    </source>
</evidence>
<comment type="caution">
    <text evidence="14">The sequence shown here is derived from an EMBL/GenBank/DDBJ whole genome shotgun (WGS) entry which is preliminary data.</text>
</comment>
<dbReference type="GO" id="GO:0005506">
    <property type="term" value="F:iron ion binding"/>
    <property type="evidence" value="ECO:0007669"/>
    <property type="project" value="InterPro"/>
</dbReference>
<keyword evidence="9 12" id="KW-0408">Iron</keyword>
<comment type="similarity">
    <text evidence="3 13">Belongs to the cytochrome P450 family.</text>
</comment>
<reference evidence="14 15" key="1">
    <citation type="submission" date="2023-11" db="EMBL/GenBank/DDBJ databases">
        <title>Dfirmibasis_genome.</title>
        <authorList>
            <person name="Edelbroek B."/>
            <person name="Kjellin J."/>
            <person name="Jerlstrom-Hultqvist J."/>
            <person name="Soderbom F."/>
        </authorList>
    </citation>
    <scope>NUCLEOTIDE SEQUENCE [LARGE SCALE GENOMIC DNA]</scope>
    <source>
        <strain evidence="14 15">TNS-C-14</strain>
    </source>
</reference>
<dbReference type="EMBL" id="JAVFKY010000001">
    <property type="protein sequence ID" value="KAK5584715.1"/>
    <property type="molecule type" value="Genomic_DNA"/>
</dbReference>
<keyword evidence="7" id="KW-1133">Transmembrane helix</keyword>
<evidence type="ECO:0000256" key="10">
    <source>
        <dbReference type="ARBA" id="ARBA00023033"/>
    </source>
</evidence>
<evidence type="ECO:0000256" key="9">
    <source>
        <dbReference type="ARBA" id="ARBA00023004"/>
    </source>
</evidence>
<dbReference type="AlphaFoldDB" id="A0AAN7UEB1"/>
<comment type="cofactor">
    <cofactor evidence="1 12">
        <name>heme</name>
        <dbReference type="ChEBI" id="CHEBI:30413"/>
    </cofactor>
</comment>
<organism evidence="14 15">
    <name type="scientific">Dictyostelium firmibasis</name>
    <dbReference type="NCBI Taxonomy" id="79012"/>
    <lineage>
        <taxon>Eukaryota</taxon>
        <taxon>Amoebozoa</taxon>
        <taxon>Evosea</taxon>
        <taxon>Eumycetozoa</taxon>
        <taxon>Dictyostelia</taxon>
        <taxon>Dictyosteliales</taxon>
        <taxon>Dictyosteliaceae</taxon>
        <taxon>Dictyostelium</taxon>
    </lineage>
</organism>
<keyword evidence="5" id="KW-0812">Transmembrane</keyword>
<dbReference type="GO" id="GO:0016705">
    <property type="term" value="F:oxidoreductase activity, acting on paired donors, with incorporation or reduction of molecular oxygen"/>
    <property type="evidence" value="ECO:0007669"/>
    <property type="project" value="InterPro"/>
</dbReference>
<dbReference type="PROSITE" id="PS00086">
    <property type="entry name" value="CYTOCHROME_P450"/>
    <property type="match status" value="1"/>
</dbReference>
<accession>A0AAN7UEB1</accession>
<dbReference type="GO" id="GO:0004497">
    <property type="term" value="F:monooxygenase activity"/>
    <property type="evidence" value="ECO:0007669"/>
    <property type="project" value="UniProtKB-KW"/>
</dbReference>
<evidence type="ECO:0000256" key="7">
    <source>
        <dbReference type="ARBA" id="ARBA00022989"/>
    </source>
</evidence>
<evidence type="ECO:0000256" key="5">
    <source>
        <dbReference type="ARBA" id="ARBA00022692"/>
    </source>
</evidence>
<dbReference type="GO" id="GO:0016020">
    <property type="term" value="C:membrane"/>
    <property type="evidence" value="ECO:0007669"/>
    <property type="project" value="UniProtKB-SubCell"/>
</dbReference>
<keyword evidence="8 13" id="KW-0560">Oxidoreductase</keyword>
<evidence type="ECO:0000256" key="11">
    <source>
        <dbReference type="ARBA" id="ARBA00023136"/>
    </source>
</evidence>
<keyword evidence="11" id="KW-0472">Membrane</keyword>
<dbReference type="PANTHER" id="PTHR24303">
    <property type="entry name" value="HEME-BINDING MONOOXYGENASE FAMILY"/>
    <property type="match status" value="1"/>
</dbReference>
<dbReference type="CDD" id="cd20617">
    <property type="entry name" value="CYP1_2-like"/>
    <property type="match status" value="1"/>
</dbReference>
<evidence type="ECO:0000256" key="8">
    <source>
        <dbReference type="ARBA" id="ARBA00023002"/>
    </source>
</evidence>
<dbReference type="InterPro" id="IPR001128">
    <property type="entry name" value="Cyt_P450"/>
</dbReference>
<evidence type="ECO:0008006" key="16">
    <source>
        <dbReference type="Google" id="ProtNLM"/>
    </source>
</evidence>
<proteinExistence type="inferred from homology"/>
<keyword evidence="15" id="KW-1185">Reference proteome</keyword>
<keyword evidence="4 12" id="KW-0349">Heme</keyword>
<name>A0AAN7UEB1_9MYCE</name>
<gene>
    <name evidence="14" type="ORF">RB653_006331</name>
</gene>
<dbReference type="PANTHER" id="PTHR24303:SF11">
    <property type="entry name" value="CYTOCHROME P450 513A1-RELATED"/>
    <property type="match status" value="1"/>
</dbReference>
<evidence type="ECO:0000256" key="1">
    <source>
        <dbReference type="ARBA" id="ARBA00001971"/>
    </source>
</evidence>
<dbReference type="PRINTS" id="PR00463">
    <property type="entry name" value="EP450I"/>
</dbReference>
<dbReference type="Pfam" id="PF00067">
    <property type="entry name" value="p450"/>
    <property type="match status" value="1"/>
</dbReference>
<dbReference type="InterPro" id="IPR017972">
    <property type="entry name" value="Cyt_P450_CS"/>
</dbReference>
<dbReference type="InterPro" id="IPR002401">
    <property type="entry name" value="Cyt_P450_E_grp-I"/>
</dbReference>
<evidence type="ECO:0000256" key="12">
    <source>
        <dbReference type="PIRSR" id="PIRSR602401-1"/>
    </source>
</evidence>
<dbReference type="SUPFAM" id="SSF48264">
    <property type="entry name" value="Cytochrome P450"/>
    <property type="match status" value="1"/>
</dbReference>
<comment type="subcellular location">
    <subcellularLocation>
        <location evidence="2">Membrane</location>
        <topology evidence="2">Single-pass membrane protein</topology>
    </subcellularLocation>
</comment>
<keyword evidence="10 13" id="KW-0503">Monooxygenase</keyword>
<dbReference type="PRINTS" id="PR00385">
    <property type="entry name" value="P450"/>
</dbReference>
<dbReference type="Gene3D" id="1.10.630.10">
    <property type="entry name" value="Cytochrome P450"/>
    <property type="match status" value="1"/>
</dbReference>
<evidence type="ECO:0000256" key="2">
    <source>
        <dbReference type="ARBA" id="ARBA00004167"/>
    </source>
</evidence>
<evidence type="ECO:0000313" key="15">
    <source>
        <dbReference type="Proteomes" id="UP001344447"/>
    </source>
</evidence>
<evidence type="ECO:0000313" key="14">
    <source>
        <dbReference type="EMBL" id="KAK5584715.1"/>
    </source>
</evidence>
<evidence type="ECO:0000256" key="4">
    <source>
        <dbReference type="ARBA" id="ARBA00022617"/>
    </source>
</evidence>
<protein>
    <recommendedName>
        <fullName evidence="16">Cytochrome P450</fullName>
    </recommendedName>
</protein>
<sequence>MNLSIIILIILIFFFFLKKNNNRIRSINSKIPGPIGLPIIGNLLQLKTEPHQVLFQWYEKYGPIFSIRMGSIDTVILSGYPIIKRALKDNPRIFTNRYEYWSKIQMNNASNLMMSNGNQHSILRKTVHSELTTIRVKKLESYIVREVEKLCKILDQHCQDGTSFSMNPYGNIFSLNIVVRFLFGLDIEYNDEKMKEFSKIVSSLFDSAGTPIISDFIPLARPFENFKGDRFKIVYNNISSYIESFVNEYKLKKQNGLIDEENDSTIVGKLLKEFENGSISWDNLIGTLSDICAGGGDTVADSITFALIALTNNSSCQEKLYNEIKKSLIKNNDDCDNENKDVFVIKHSIYRSLIPYLSMVIKETYRLFPVALLTLPNVTDQDFEIDGYKIAKGTKIIKNILVSHRSKDFFPSPNSFIPERFIETGNNFMFGCGDTNSLQFGIGTRDCIGKSLADCEMFTAIATLINRYEFINPTPSKPYDELGTPCLSLQPCHANFIIKKRK</sequence>
<dbReference type="Proteomes" id="UP001344447">
    <property type="component" value="Unassembled WGS sequence"/>
</dbReference>
<feature type="binding site" description="axial binding residue" evidence="12">
    <location>
        <position position="447"/>
    </location>
    <ligand>
        <name>heme</name>
        <dbReference type="ChEBI" id="CHEBI:30413"/>
    </ligand>
    <ligandPart>
        <name>Fe</name>
        <dbReference type="ChEBI" id="CHEBI:18248"/>
    </ligandPart>
</feature>
<dbReference type="GO" id="GO:0020037">
    <property type="term" value="F:heme binding"/>
    <property type="evidence" value="ECO:0007669"/>
    <property type="project" value="InterPro"/>
</dbReference>
<dbReference type="InterPro" id="IPR036396">
    <property type="entry name" value="Cyt_P450_sf"/>
</dbReference>
<keyword evidence="6 12" id="KW-0479">Metal-binding</keyword>
<evidence type="ECO:0000256" key="13">
    <source>
        <dbReference type="RuleBase" id="RU000461"/>
    </source>
</evidence>